<feature type="domain" description="CinA C-terminal" evidence="1">
    <location>
        <begin position="7"/>
        <end position="154"/>
    </location>
</feature>
<name>A0A7J5B109_9MICO</name>
<evidence type="ECO:0000313" key="3">
    <source>
        <dbReference type="Proteomes" id="UP000490386"/>
    </source>
</evidence>
<dbReference type="RefSeq" id="WP_151423721.1">
    <property type="nucleotide sequence ID" value="NZ_WBJX01000003.1"/>
</dbReference>
<dbReference type="Proteomes" id="UP000490386">
    <property type="component" value="Unassembled WGS sequence"/>
</dbReference>
<reference evidence="2 3" key="1">
    <citation type="submission" date="2019-09" db="EMBL/GenBank/DDBJ databases">
        <title>Phylogeny of genus Pseudoclavibacter and closely related genus.</title>
        <authorList>
            <person name="Li Y."/>
        </authorList>
    </citation>
    <scope>NUCLEOTIDE SEQUENCE [LARGE SCALE GENOMIC DNA]</scope>
    <source>
        <strain evidence="2 3">THG-MD12</strain>
    </source>
</reference>
<dbReference type="NCBIfam" id="TIGR00199">
    <property type="entry name" value="PncC_domain"/>
    <property type="match status" value="1"/>
</dbReference>
<protein>
    <submittedName>
        <fullName evidence="2">CinA family protein</fullName>
    </submittedName>
</protein>
<accession>A0A7J5B109</accession>
<comment type="caution">
    <text evidence="2">The sequence shown here is derived from an EMBL/GenBank/DDBJ whole genome shotgun (WGS) entry which is preliminary data.</text>
</comment>
<dbReference type="Pfam" id="PF02464">
    <property type="entry name" value="CinA"/>
    <property type="match status" value="1"/>
</dbReference>
<sequence length="159" mass="16526">MAQLSDENLIETIAERLAETGRTLSVAESLTCGRVASTLGSGPDTKTWLRGGVVAYQTEVKQRVLGVTPGPVVSARCAEELAVGVASLLGSDVSIATTGAGGPGPEEGEPEGTVFLGWSVDGVVGSERHDFDGEPAEILDQTVRQVLERLEQLLTGGKH</sequence>
<evidence type="ECO:0000313" key="2">
    <source>
        <dbReference type="EMBL" id="KAB1637512.1"/>
    </source>
</evidence>
<proteinExistence type="predicted"/>
<dbReference type="Gene3D" id="3.90.950.20">
    <property type="entry name" value="CinA-like"/>
    <property type="match status" value="1"/>
</dbReference>
<dbReference type="SUPFAM" id="SSF142433">
    <property type="entry name" value="CinA-like"/>
    <property type="match status" value="1"/>
</dbReference>
<keyword evidence="3" id="KW-1185">Reference proteome</keyword>
<dbReference type="EMBL" id="WBJX01000003">
    <property type="protein sequence ID" value="KAB1637512.1"/>
    <property type="molecule type" value="Genomic_DNA"/>
</dbReference>
<dbReference type="OrthoDB" id="1253990at2"/>
<evidence type="ECO:0000259" key="1">
    <source>
        <dbReference type="Pfam" id="PF02464"/>
    </source>
</evidence>
<dbReference type="InterPro" id="IPR008136">
    <property type="entry name" value="CinA_C"/>
</dbReference>
<gene>
    <name evidence="2" type="ORF">F8O03_09795</name>
</gene>
<dbReference type="AlphaFoldDB" id="A0A7J5B109"/>
<organism evidence="2 3">
    <name type="scientific">Pseudoclavibacter terrae</name>
    <dbReference type="NCBI Taxonomy" id="1530195"/>
    <lineage>
        <taxon>Bacteria</taxon>
        <taxon>Bacillati</taxon>
        <taxon>Actinomycetota</taxon>
        <taxon>Actinomycetes</taxon>
        <taxon>Micrococcales</taxon>
        <taxon>Microbacteriaceae</taxon>
        <taxon>Pseudoclavibacter</taxon>
    </lineage>
</organism>
<dbReference type="InterPro" id="IPR036653">
    <property type="entry name" value="CinA-like_C"/>
</dbReference>